<dbReference type="CDD" id="cd04301">
    <property type="entry name" value="NAT_SF"/>
    <property type="match status" value="1"/>
</dbReference>
<gene>
    <name evidence="5" type="ORF">WAK64_13410</name>
</gene>
<sequence length="191" mass="22396">MNYIERKHRVELREMKETDWKAVHQYASQERVSKYQTWGPNSEEQSKAFVEQVLIDSKAVPRTRFAFAVVLKESENMIGVGQLAIRDFANHVGEISYIINPDYWGNGYATEVAKELINRGFTEWKLHRIFATCDPRNIGSRKVLEKVEMVREGRMRETILLQDGWRDSLLYSVLRHEWKEIGDEGMKVTSK</sequence>
<dbReference type="RefSeq" id="WP_336587491.1">
    <property type="nucleotide sequence ID" value="NZ_JBBAXC010000010.1"/>
</dbReference>
<comment type="similarity">
    <text evidence="3">Belongs to the acetyltransferase family. RimJ subfamily.</text>
</comment>
<dbReference type="InterPro" id="IPR051531">
    <property type="entry name" value="N-acetyltransferase"/>
</dbReference>
<reference evidence="5 6" key="1">
    <citation type="journal article" date="2018" name="J. Microbiol.">
        <title>Bacillus spongiae sp. nov., isolated from sponge of Jeju Island.</title>
        <authorList>
            <person name="Lee G.E."/>
            <person name="Im W.T."/>
            <person name="Park J.S."/>
        </authorList>
    </citation>
    <scope>NUCLEOTIDE SEQUENCE [LARGE SCALE GENOMIC DNA]</scope>
    <source>
        <strain evidence="5 6">135PIL107-10</strain>
    </source>
</reference>
<keyword evidence="2" id="KW-0012">Acyltransferase</keyword>
<name>A0ABU8HFW6_9BACI</name>
<dbReference type="InterPro" id="IPR000182">
    <property type="entry name" value="GNAT_dom"/>
</dbReference>
<dbReference type="Gene3D" id="3.40.630.30">
    <property type="match status" value="1"/>
</dbReference>
<evidence type="ECO:0000256" key="3">
    <source>
        <dbReference type="ARBA" id="ARBA00038502"/>
    </source>
</evidence>
<dbReference type="Pfam" id="PF13302">
    <property type="entry name" value="Acetyltransf_3"/>
    <property type="match status" value="1"/>
</dbReference>
<comment type="caution">
    <text evidence="5">The sequence shown here is derived from an EMBL/GenBank/DDBJ whole genome shotgun (WGS) entry which is preliminary data.</text>
</comment>
<protein>
    <submittedName>
        <fullName evidence="5">GNAT family N-acetyltransferase</fullName>
    </submittedName>
</protein>
<proteinExistence type="inferred from homology"/>
<evidence type="ECO:0000256" key="1">
    <source>
        <dbReference type="ARBA" id="ARBA00022679"/>
    </source>
</evidence>
<dbReference type="Proteomes" id="UP001312865">
    <property type="component" value="Unassembled WGS sequence"/>
</dbReference>
<dbReference type="PANTHER" id="PTHR43792:SF8">
    <property type="entry name" value="[RIBOSOMAL PROTEIN US5]-ALANINE N-ACETYLTRANSFERASE"/>
    <property type="match status" value="1"/>
</dbReference>
<keyword evidence="1" id="KW-0808">Transferase</keyword>
<evidence type="ECO:0000313" key="6">
    <source>
        <dbReference type="Proteomes" id="UP001312865"/>
    </source>
</evidence>
<evidence type="ECO:0000313" key="5">
    <source>
        <dbReference type="EMBL" id="MEI5908052.1"/>
    </source>
</evidence>
<dbReference type="SUPFAM" id="SSF55729">
    <property type="entry name" value="Acyl-CoA N-acyltransferases (Nat)"/>
    <property type="match status" value="1"/>
</dbReference>
<dbReference type="EMBL" id="JBBAXC010000010">
    <property type="protein sequence ID" value="MEI5908052.1"/>
    <property type="molecule type" value="Genomic_DNA"/>
</dbReference>
<dbReference type="PANTHER" id="PTHR43792">
    <property type="entry name" value="GNAT FAMILY, PUTATIVE (AFU_ORTHOLOGUE AFUA_3G00765)-RELATED-RELATED"/>
    <property type="match status" value="1"/>
</dbReference>
<dbReference type="InterPro" id="IPR016181">
    <property type="entry name" value="Acyl_CoA_acyltransferase"/>
</dbReference>
<accession>A0ABU8HFW6</accession>
<feature type="domain" description="N-acetyltransferase" evidence="4">
    <location>
        <begin position="10"/>
        <end position="176"/>
    </location>
</feature>
<keyword evidence="6" id="KW-1185">Reference proteome</keyword>
<dbReference type="PROSITE" id="PS51186">
    <property type="entry name" value="GNAT"/>
    <property type="match status" value="1"/>
</dbReference>
<organism evidence="5 6">
    <name type="scientific">Bacillus spongiae</name>
    <dbReference type="NCBI Taxonomy" id="2683610"/>
    <lineage>
        <taxon>Bacteria</taxon>
        <taxon>Bacillati</taxon>
        <taxon>Bacillota</taxon>
        <taxon>Bacilli</taxon>
        <taxon>Bacillales</taxon>
        <taxon>Bacillaceae</taxon>
        <taxon>Bacillus</taxon>
    </lineage>
</organism>
<evidence type="ECO:0000259" key="4">
    <source>
        <dbReference type="PROSITE" id="PS51186"/>
    </source>
</evidence>
<evidence type="ECO:0000256" key="2">
    <source>
        <dbReference type="ARBA" id="ARBA00023315"/>
    </source>
</evidence>